<keyword evidence="2" id="KW-0732">Signal</keyword>
<evidence type="ECO:0000313" key="4">
    <source>
        <dbReference type="Proteomes" id="UP001515480"/>
    </source>
</evidence>
<protein>
    <recommendedName>
        <fullName evidence="5">Glycosyltransferase family 92 protein</fullName>
    </recommendedName>
</protein>
<feature type="chain" id="PRO_5044279161" description="Glycosyltransferase family 92 protein" evidence="2">
    <location>
        <begin position="35"/>
        <end position="790"/>
    </location>
</feature>
<dbReference type="EMBL" id="JBGBPQ010000001">
    <property type="protein sequence ID" value="KAL1530752.1"/>
    <property type="molecule type" value="Genomic_DNA"/>
</dbReference>
<gene>
    <name evidence="3" type="ORF">AB1Y20_001651</name>
</gene>
<evidence type="ECO:0000256" key="1">
    <source>
        <dbReference type="SAM" id="MobiDB-lite"/>
    </source>
</evidence>
<evidence type="ECO:0008006" key="5">
    <source>
        <dbReference type="Google" id="ProtNLM"/>
    </source>
</evidence>
<name>A0AB34KBH3_PRYPA</name>
<organism evidence="3 4">
    <name type="scientific">Prymnesium parvum</name>
    <name type="common">Toxic golden alga</name>
    <dbReference type="NCBI Taxonomy" id="97485"/>
    <lineage>
        <taxon>Eukaryota</taxon>
        <taxon>Haptista</taxon>
        <taxon>Haptophyta</taxon>
        <taxon>Prymnesiophyceae</taxon>
        <taxon>Prymnesiales</taxon>
        <taxon>Prymnesiaceae</taxon>
        <taxon>Prymnesium</taxon>
    </lineage>
</organism>
<comment type="caution">
    <text evidence="3">The sequence shown here is derived from an EMBL/GenBank/DDBJ whole genome shotgun (WGS) entry which is preliminary data.</text>
</comment>
<evidence type="ECO:0000256" key="2">
    <source>
        <dbReference type="SAM" id="SignalP"/>
    </source>
</evidence>
<feature type="region of interest" description="Disordered" evidence="1">
    <location>
        <begin position="455"/>
        <end position="490"/>
    </location>
</feature>
<reference evidence="3 4" key="1">
    <citation type="journal article" date="2024" name="Science">
        <title>Giant polyketide synthase enzymes in the biosynthesis of giant marine polyether toxins.</title>
        <authorList>
            <person name="Fallon T.R."/>
            <person name="Shende V.V."/>
            <person name="Wierzbicki I.H."/>
            <person name="Pendleton A.L."/>
            <person name="Watervoot N.F."/>
            <person name="Auber R.P."/>
            <person name="Gonzalez D.J."/>
            <person name="Wisecaver J.H."/>
            <person name="Moore B.S."/>
        </authorList>
    </citation>
    <scope>NUCLEOTIDE SEQUENCE [LARGE SCALE GENOMIC DNA]</scope>
    <source>
        <strain evidence="3 4">12B1</strain>
    </source>
</reference>
<accession>A0AB34KBH3</accession>
<dbReference type="Proteomes" id="UP001515480">
    <property type="component" value="Unassembled WGS sequence"/>
</dbReference>
<proteinExistence type="predicted"/>
<dbReference type="AlphaFoldDB" id="A0AB34KBH3"/>
<evidence type="ECO:0000313" key="3">
    <source>
        <dbReference type="EMBL" id="KAL1530752.1"/>
    </source>
</evidence>
<feature type="signal peptide" evidence="2">
    <location>
        <begin position="1"/>
        <end position="34"/>
    </location>
</feature>
<keyword evidence="4" id="KW-1185">Reference proteome</keyword>
<sequence length="790" mass="87449">MGVPPLKFSESETACPSARMRQWAALLLLPAVLAQCPSSCKVKCGPPMCGPNCCKYWLSRSMNIKPVTVPPAPTLAEANATRKLWAERCGRDERSAEDSPSPGTCAHLWASRPAKHPGAPPVVLMAMFKGVSAKSIIHFLEYHFLLGVQHAHIFDNNCGPRVLAAAQTLSPYVQAGLVTHNTQFTCMDMKTFMFEHGFRGGSAMARQLSGMRGVPLGSLVVSVDDDEFIVMRNTSQDLSDLALFLQHRKVCAVQLLWKVYGDSGHKCQPDGALMREFVQRAPQQRELSTIQTLRISNEAKDLMLNPPFIGKPVYLYLSPAAPTCATHFCENCPAGYVNCAQEEGPSKHCRSMGLRARRSWINHYAFQSEEHWELKKLRGRTNKLPARRGNVPKTYNSITDSEGIEVLDRRIKDVQQPELRRCLLNLFPPTEPFGKFAPPGAFANRTSFANAAYGVTGNNRDHGGKRHKLLQGTRNRRTPEGGTPPTGAQPGYVAVASQPADAPTGPLASTFTLPWRYEVLPGQNQATPSLHVLLSRFSAAHLKEDIKLMVALFCSITLPSVAAQTYKEFVWLVYVEDSMAPALKATLSLALAPFKKFFLLPSPSDADPRKLPCREQLERAGLWTIPRGKVIPTFISTGVQVGDALFKDALAMVQLEVSRKPVEHALYCWKRAIRLELNHRARAPARRSIGILALNDEVSARKSVNCVRTGVTLISRVVPSLSVYSGRWRQETARAIGADVGWGRPLITRVAKQVLRRQPSEIRAEMEARNLYLKYNVSVKLVARDLDHSA</sequence>